<dbReference type="AlphaFoldDB" id="A0A914DLD5"/>
<dbReference type="Proteomes" id="UP000887540">
    <property type="component" value="Unplaced"/>
</dbReference>
<reference evidence="3" key="1">
    <citation type="submission" date="2022-11" db="UniProtKB">
        <authorList>
            <consortium name="WormBaseParasite"/>
        </authorList>
    </citation>
    <scope>IDENTIFICATION</scope>
</reference>
<organism evidence="2 3">
    <name type="scientific">Acrobeloides nanus</name>
    <dbReference type="NCBI Taxonomy" id="290746"/>
    <lineage>
        <taxon>Eukaryota</taxon>
        <taxon>Metazoa</taxon>
        <taxon>Ecdysozoa</taxon>
        <taxon>Nematoda</taxon>
        <taxon>Chromadorea</taxon>
        <taxon>Rhabditida</taxon>
        <taxon>Tylenchina</taxon>
        <taxon>Cephalobomorpha</taxon>
        <taxon>Cephaloboidea</taxon>
        <taxon>Cephalobidae</taxon>
        <taxon>Acrobeloides</taxon>
    </lineage>
</organism>
<evidence type="ECO:0000256" key="1">
    <source>
        <dbReference type="SAM" id="MobiDB-lite"/>
    </source>
</evidence>
<keyword evidence="2" id="KW-1185">Reference proteome</keyword>
<feature type="region of interest" description="Disordered" evidence="1">
    <location>
        <begin position="310"/>
        <end position="340"/>
    </location>
</feature>
<evidence type="ECO:0000313" key="2">
    <source>
        <dbReference type="Proteomes" id="UP000887540"/>
    </source>
</evidence>
<accession>A0A914DLD5</accession>
<name>A0A914DLD5_9BILA</name>
<dbReference type="WBParaSite" id="ACRNAN_scaffold2870.g21613.t1">
    <property type="protein sequence ID" value="ACRNAN_scaffold2870.g21613.t1"/>
    <property type="gene ID" value="ACRNAN_scaffold2870.g21613"/>
</dbReference>
<evidence type="ECO:0000313" key="3">
    <source>
        <dbReference type="WBParaSite" id="ACRNAN_scaffold2870.g21613.t1"/>
    </source>
</evidence>
<sequence>MDNPLEALREMKLQDLYTKLQLTDNEFDDCLTTMGLLHGTHKVLVPINNVNSVHYAPAVPAQKVAQGGSLQSYLQANQDQHKQILHFIKAYASKDHVERWFNLSRSDRECISNTSRNLGKLWIAGSDYVNSQDDWITHLKLACPDASAEIDEWHQECLARRQAASANWTANYNKLPQTVQTFLTNLNETFDSLRRTGVLVRLARLTRNDTTEIQDALLPVVKEFLAVPQGDWDKVAEVFPRTENILGSNGNLTTHIFVLVRALDEHLTNGTVPVTNLGAIIQAQEACKKNIEETFIQYALAWKQQVESASEQEFSPHAESELESSVHSSLAAAAENVPSS</sequence>
<protein>
    <submittedName>
        <fullName evidence="3">Uncharacterized protein</fullName>
    </submittedName>
</protein>
<proteinExistence type="predicted"/>
<feature type="compositionally biased region" description="Low complexity" evidence="1">
    <location>
        <begin position="323"/>
        <end position="340"/>
    </location>
</feature>